<feature type="repeat" description="WD" evidence="3">
    <location>
        <begin position="492"/>
        <end position="529"/>
    </location>
</feature>
<dbReference type="InterPro" id="IPR051510">
    <property type="entry name" value="SKI8"/>
</dbReference>
<dbReference type="PROSITE" id="PS00678">
    <property type="entry name" value="WD_REPEATS_1"/>
    <property type="match status" value="1"/>
</dbReference>
<name>A0A8J5JC46_9STRA</name>
<sequence length="529" mass="57292">MTTSGDKPMYPQLPRSQEVPMNLQNDTSRDEVVARQLQAQYDHGGQAMALAQPVFQAEMPYKCGNCGTTHVVRNVTHGSTFQCTTCGAQNQILLENHRPMVVVETEVKMADEAQIAAGVQARAAQVQGLLAQRKNEEAVRAALEDPPIQSKNDAVKDENAKVVMAALVACNKGEMQRAIDSLPSPLEDNLMKYIMRFLGIASQSAAMLDWHQKLVAKAGSGCVMRAFTERKQYRASVQFSNAHSDGIWSTFWTSNDKILTGSVDEVAKSWDVTEDAVSISQQYPGHVLGTISIVGNKAGTHAVTSSLDCQIRVLNLTSGAVEKTIDAGPGELWQVAYSPDETKLVSGSQQGKINFFDIKAEKIVQEISTQAKFVLSVAYSPDGKHVACGGFNGFVGVYDVETGSLVHKYEDRTKPVRSVAYSPDGKLFAASDDMHVNVYDVAHDNAVATLSGHVSWVLSVACSPDGTQFATGGADRRVKIWDIGTRRCLTTFDTHTDQVWSVAYNSTGSRLVSGGDDALLQVYETATSA</sequence>
<evidence type="ECO:0000313" key="6">
    <source>
        <dbReference type="EMBL" id="KAG6977287.1"/>
    </source>
</evidence>
<dbReference type="Proteomes" id="UP000709295">
    <property type="component" value="Unassembled WGS sequence"/>
</dbReference>
<dbReference type="PROSITE" id="PS50294">
    <property type="entry name" value="WD_REPEATS_REGION"/>
    <property type="match status" value="2"/>
</dbReference>
<dbReference type="AlphaFoldDB" id="A0A8J5JC46"/>
<dbReference type="GO" id="GO:0005885">
    <property type="term" value="C:Arp2/3 protein complex"/>
    <property type="evidence" value="ECO:0007669"/>
    <property type="project" value="InterPro"/>
</dbReference>
<dbReference type="EMBL" id="JAENGY010000009">
    <property type="protein sequence ID" value="KAG6977287.1"/>
    <property type="molecule type" value="Genomic_DNA"/>
</dbReference>
<proteinExistence type="predicted"/>
<organism evidence="6 7">
    <name type="scientific">Phytophthora aleatoria</name>
    <dbReference type="NCBI Taxonomy" id="2496075"/>
    <lineage>
        <taxon>Eukaryota</taxon>
        <taxon>Sar</taxon>
        <taxon>Stramenopiles</taxon>
        <taxon>Oomycota</taxon>
        <taxon>Peronosporomycetes</taxon>
        <taxon>Peronosporales</taxon>
        <taxon>Peronosporaceae</taxon>
        <taxon>Phytophthora</taxon>
    </lineage>
</organism>
<dbReference type="InterPro" id="IPR013979">
    <property type="entry name" value="TIF_beta_prop-like"/>
</dbReference>
<dbReference type="PANTHER" id="PTHR44090:SF1">
    <property type="entry name" value="SUPERKILLER COMPLEX PROTEIN 8"/>
    <property type="match status" value="1"/>
</dbReference>
<dbReference type="GO" id="GO:0016593">
    <property type="term" value="C:Cdc73/Paf1 complex"/>
    <property type="evidence" value="ECO:0007669"/>
    <property type="project" value="TreeGrafter"/>
</dbReference>
<dbReference type="CDD" id="cd00200">
    <property type="entry name" value="WD40"/>
    <property type="match status" value="1"/>
</dbReference>
<dbReference type="Pfam" id="PF04699">
    <property type="entry name" value="P16-Arc"/>
    <property type="match status" value="1"/>
</dbReference>
<keyword evidence="7" id="KW-1185">Reference proteome</keyword>
<protein>
    <recommendedName>
        <fullName evidence="5">Translation initiation factor beta propellor-like domain-containing protein</fullName>
    </recommendedName>
</protein>
<feature type="region of interest" description="Disordered" evidence="4">
    <location>
        <begin position="1"/>
        <end position="22"/>
    </location>
</feature>
<dbReference type="InterPro" id="IPR006789">
    <property type="entry name" value="ARPC5"/>
</dbReference>
<comment type="caution">
    <text evidence="6">The sequence shown here is derived from an EMBL/GenBank/DDBJ whole genome shotgun (WGS) entry which is preliminary data.</text>
</comment>
<evidence type="ECO:0000256" key="2">
    <source>
        <dbReference type="ARBA" id="ARBA00022737"/>
    </source>
</evidence>
<dbReference type="GO" id="GO:0034314">
    <property type="term" value="P:Arp2/3 complex-mediated actin nucleation"/>
    <property type="evidence" value="ECO:0007669"/>
    <property type="project" value="InterPro"/>
</dbReference>
<evidence type="ECO:0000256" key="1">
    <source>
        <dbReference type="ARBA" id="ARBA00022574"/>
    </source>
</evidence>
<accession>A0A8J5JC46</accession>
<feature type="repeat" description="WD" evidence="3">
    <location>
        <begin position="450"/>
        <end position="491"/>
    </location>
</feature>
<dbReference type="SMART" id="SM00320">
    <property type="entry name" value="WD40"/>
    <property type="match status" value="7"/>
</dbReference>
<dbReference type="Pfam" id="PF08662">
    <property type="entry name" value="eIF2A"/>
    <property type="match status" value="1"/>
</dbReference>
<dbReference type="PROSITE" id="PS50082">
    <property type="entry name" value="WD_REPEATS_2"/>
    <property type="match status" value="3"/>
</dbReference>
<feature type="repeat" description="WD" evidence="3">
    <location>
        <begin position="367"/>
        <end position="408"/>
    </location>
</feature>
<evidence type="ECO:0000256" key="4">
    <source>
        <dbReference type="SAM" id="MobiDB-lite"/>
    </source>
</evidence>
<evidence type="ECO:0000313" key="7">
    <source>
        <dbReference type="Proteomes" id="UP000709295"/>
    </source>
</evidence>
<evidence type="ECO:0000259" key="5">
    <source>
        <dbReference type="Pfam" id="PF08662"/>
    </source>
</evidence>
<dbReference type="InterPro" id="IPR019775">
    <property type="entry name" value="WD40_repeat_CS"/>
</dbReference>
<gene>
    <name evidence="6" type="ORF">JG688_00000518</name>
</gene>
<dbReference type="PANTHER" id="PTHR44090">
    <property type="entry name" value="WD REPEAT-CONTAINING PROTEIN 61"/>
    <property type="match status" value="1"/>
</dbReference>
<dbReference type="Pfam" id="PF00400">
    <property type="entry name" value="WD40"/>
    <property type="match status" value="2"/>
</dbReference>
<feature type="domain" description="Translation initiation factor beta propellor-like" evidence="5">
    <location>
        <begin position="334"/>
        <end position="430"/>
    </location>
</feature>
<keyword evidence="2" id="KW-0677">Repeat</keyword>
<evidence type="ECO:0000256" key="3">
    <source>
        <dbReference type="PROSITE-ProRule" id="PRU00221"/>
    </source>
</evidence>
<dbReference type="InterPro" id="IPR001680">
    <property type="entry name" value="WD40_rpt"/>
</dbReference>
<reference evidence="6" key="1">
    <citation type="submission" date="2021-01" db="EMBL/GenBank/DDBJ databases">
        <title>Phytophthora aleatoria, a newly-described species from Pinus radiata is distinct from Phytophthora cactorum isolates based on comparative genomics.</title>
        <authorList>
            <person name="Mcdougal R."/>
            <person name="Panda P."/>
            <person name="Williams N."/>
            <person name="Studholme D.J."/>
        </authorList>
    </citation>
    <scope>NUCLEOTIDE SEQUENCE</scope>
    <source>
        <strain evidence="6">NZFS 4037</strain>
    </source>
</reference>
<keyword evidence="1 3" id="KW-0853">WD repeat</keyword>